<reference evidence="1 2" key="1">
    <citation type="submission" date="2017-11" db="EMBL/GenBank/DDBJ databases">
        <title>The complete genome sequence and comparative genome analysis of Yersinia enterocolitica strain LC20.</title>
        <authorList>
            <person name="Shi G."/>
            <person name="Su M."/>
            <person name="Liang J."/>
            <person name="Gu W."/>
            <person name="Xiao Y."/>
            <person name="Zhang Z."/>
            <person name="Qiu H."/>
            <person name="Duan R."/>
            <person name="Zhang Z."/>
            <person name="Li Y."/>
            <person name="Zhang X."/>
            <person name="Ling Y."/>
            <person name="Song L."/>
            <person name="Chen M."/>
            <person name="Zhao Y."/>
            <person name="Wu J."/>
            <person name="Jing H."/>
            <person name="Xiao J."/>
            <person name="Wang X."/>
        </authorList>
    </citation>
    <scope>NUCLEOTIDE SEQUENCE [LARGE SCALE GENOMIC DNA]</scope>
    <source>
        <strain evidence="1 2">LC20</strain>
    </source>
</reference>
<dbReference type="EMBL" id="CP007448">
    <property type="protein sequence ID" value="ATX62904.1"/>
    <property type="molecule type" value="Genomic_DNA"/>
</dbReference>
<protein>
    <submittedName>
        <fullName evidence="1">Uncharacterized protein</fullName>
    </submittedName>
</protein>
<organism evidence="1 2">
    <name type="scientific">Yersinia enterocolitica LC20</name>
    <dbReference type="NCBI Taxonomy" id="1443113"/>
    <lineage>
        <taxon>Bacteria</taxon>
        <taxon>Pseudomonadati</taxon>
        <taxon>Pseudomonadota</taxon>
        <taxon>Gammaproteobacteria</taxon>
        <taxon>Enterobacterales</taxon>
        <taxon>Yersiniaceae</taxon>
        <taxon>Yersinia</taxon>
    </lineage>
</organism>
<evidence type="ECO:0000313" key="1">
    <source>
        <dbReference type="EMBL" id="ATX62904.1"/>
    </source>
</evidence>
<name>A0A7U5SUH5_YEREN</name>
<accession>A0A7U5SUH5</accession>
<dbReference type="Proteomes" id="UP000230961">
    <property type="component" value="Chromosome"/>
</dbReference>
<gene>
    <name evidence="1" type="ORF">LC20_08090</name>
</gene>
<evidence type="ECO:0000313" key="2">
    <source>
        <dbReference type="Proteomes" id="UP000230961"/>
    </source>
</evidence>
<dbReference type="KEGG" id="yel:LC20_08090"/>
<sequence length="69" mass="7926">MTKIKTHSGIVVYPDGEKRVKLHLNPTTWVVGPREYYYRDTGRRGGGFGGRAILQLYTIKEIYPRGTEQ</sequence>
<dbReference type="AlphaFoldDB" id="A0A7U5SUH5"/>
<proteinExistence type="predicted"/>